<evidence type="ECO:0000256" key="13">
    <source>
        <dbReference type="SAM" id="Phobius"/>
    </source>
</evidence>
<dbReference type="InterPro" id="IPR015631">
    <property type="entry name" value="CD2/SLAM_rcpt"/>
</dbReference>
<evidence type="ECO:0000256" key="8">
    <source>
        <dbReference type="ARBA" id="ARBA00023136"/>
    </source>
</evidence>
<keyword evidence="6" id="KW-0130">Cell adhesion</keyword>
<dbReference type="InterPro" id="IPR008424">
    <property type="entry name" value="Ig_C2-set"/>
</dbReference>
<evidence type="ECO:0000256" key="3">
    <source>
        <dbReference type="ARBA" id="ARBA00022692"/>
    </source>
</evidence>
<evidence type="ECO:0000256" key="2">
    <source>
        <dbReference type="ARBA" id="ARBA00022475"/>
    </source>
</evidence>
<dbReference type="GO" id="GO:0034113">
    <property type="term" value="P:heterotypic cell-cell adhesion"/>
    <property type="evidence" value="ECO:0007669"/>
    <property type="project" value="Ensembl"/>
</dbReference>
<evidence type="ECO:0000259" key="15">
    <source>
        <dbReference type="Pfam" id="PF05790"/>
    </source>
</evidence>
<evidence type="ECO:0000256" key="1">
    <source>
        <dbReference type="ARBA" id="ARBA00004251"/>
    </source>
</evidence>
<gene>
    <name evidence="16" type="primary">CD2</name>
</gene>
<reference evidence="16" key="2">
    <citation type="submission" date="2025-08" db="UniProtKB">
        <authorList>
            <consortium name="Ensembl"/>
        </authorList>
    </citation>
    <scope>IDENTIFICATION</scope>
    <source>
        <strain evidence="16">2N</strain>
    </source>
</reference>
<feature type="compositionally biased region" description="Pro residues" evidence="12">
    <location>
        <begin position="320"/>
        <end position="334"/>
    </location>
</feature>
<dbReference type="InterPro" id="IPR036179">
    <property type="entry name" value="Ig-like_dom_sf"/>
</dbReference>
<evidence type="ECO:0000256" key="7">
    <source>
        <dbReference type="ARBA" id="ARBA00022989"/>
    </source>
</evidence>
<keyword evidence="9" id="KW-1015">Disulfide bond</keyword>
<dbReference type="GO" id="GO:0005794">
    <property type="term" value="C:Golgi apparatus"/>
    <property type="evidence" value="ECO:0007669"/>
    <property type="project" value="Ensembl"/>
</dbReference>
<evidence type="ECO:0000313" key="16">
    <source>
        <dbReference type="Ensembl" id="ENSCPOP00000025954.1"/>
    </source>
</evidence>
<feature type="signal peptide" evidence="14">
    <location>
        <begin position="1"/>
        <end position="23"/>
    </location>
</feature>
<dbReference type="VEuPathDB" id="HostDB:ENSCPOG00000036418"/>
<dbReference type="InterPro" id="IPR015632">
    <property type="entry name" value="CD2"/>
</dbReference>
<dbReference type="GO" id="GO:0042267">
    <property type="term" value="P:natural killer cell mediated cytotoxicity"/>
    <property type="evidence" value="ECO:0007669"/>
    <property type="project" value="Ensembl"/>
</dbReference>
<feature type="region of interest" description="Disordered" evidence="12">
    <location>
        <begin position="235"/>
        <end position="345"/>
    </location>
</feature>
<evidence type="ECO:0000256" key="9">
    <source>
        <dbReference type="ARBA" id="ARBA00023157"/>
    </source>
</evidence>
<dbReference type="OMA" id="NTMACTL"/>
<dbReference type="SUPFAM" id="SSF48726">
    <property type="entry name" value="Immunoglobulin"/>
    <property type="match status" value="2"/>
</dbReference>
<dbReference type="GO" id="GO:0032729">
    <property type="term" value="P:positive regulation of type II interferon production"/>
    <property type="evidence" value="ECO:0007669"/>
    <property type="project" value="Ensembl"/>
</dbReference>
<reference evidence="16" key="3">
    <citation type="submission" date="2025-09" db="UniProtKB">
        <authorList>
            <consortium name="Ensembl"/>
        </authorList>
    </citation>
    <scope>IDENTIFICATION</scope>
    <source>
        <strain evidence="16">2N</strain>
    </source>
</reference>
<keyword evidence="7 13" id="KW-1133">Transmembrane helix</keyword>
<dbReference type="AlphaFoldDB" id="A0A286XKI2"/>
<dbReference type="GO" id="GO:0032760">
    <property type="term" value="P:positive regulation of tumor necrosis factor production"/>
    <property type="evidence" value="ECO:0007669"/>
    <property type="project" value="Ensembl"/>
</dbReference>
<sequence>MNLPYKSLASFFLLFSFSAKGSTVEDVNVAWGALGQDVNLDIPNFKMSDVIDEIRWETAGSRVAQFKGKQLYAINKTYKILPTGTLQIKHLERSFNNTYKVIIYNTNGTCVLAKEFHLRIQEMVSKPQIFWDCSNKTLTCVIVNGTNPMLNLYQRGKYLTKGSGKVITYRWTKLTEAFNCTASNKVSIESDAVVISCSVKDLKLYFIIGGSGSILIVFVALIICYICKRKKQNGRRHGEGLDMSTHRKTMEEEGRPRPSPIQPPSTQNPLASHPPPPPSHRSQAPCHRPLTPAHHTQQQQQRYQKRPPATGTQVRQQKGPPLPKPRVQPKPPRGPAENSSSPASN</sequence>
<keyword evidence="10" id="KW-0325">Glycoprotein</keyword>
<keyword evidence="2" id="KW-1003">Cell membrane</keyword>
<keyword evidence="8 13" id="KW-0472">Membrane</keyword>
<reference evidence="17" key="1">
    <citation type="journal article" date="2011" name="Nature">
        <title>A high-resolution map of human evolutionary constraint using 29 mammals.</title>
        <authorList>
            <person name="Lindblad-Toh K."/>
            <person name="Garber M."/>
            <person name="Zuk O."/>
            <person name="Lin M.F."/>
            <person name="Parker B.J."/>
            <person name="Washietl S."/>
            <person name="Kheradpour P."/>
            <person name="Ernst J."/>
            <person name="Jordan G."/>
            <person name="Mauceli E."/>
            <person name="Ward L.D."/>
            <person name="Lowe C.B."/>
            <person name="Holloway A.K."/>
            <person name="Clamp M."/>
            <person name="Gnerre S."/>
            <person name="Alfoldi J."/>
            <person name="Beal K."/>
            <person name="Chang J."/>
            <person name="Clawson H."/>
            <person name="Cuff J."/>
            <person name="Di Palma F."/>
            <person name="Fitzgerald S."/>
            <person name="Flicek P."/>
            <person name="Guttman M."/>
            <person name="Hubisz M.J."/>
            <person name="Jaffe D.B."/>
            <person name="Jungreis I."/>
            <person name="Kent W.J."/>
            <person name="Kostka D."/>
            <person name="Lara M."/>
            <person name="Martins A.L."/>
            <person name="Massingham T."/>
            <person name="Moltke I."/>
            <person name="Raney B.J."/>
            <person name="Rasmussen M.D."/>
            <person name="Robinson J."/>
            <person name="Stark A."/>
            <person name="Vilella A.J."/>
            <person name="Wen J."/>
            <person name="Xie X."/>
            <person name="Zody M.C."/>
            <person name="Baldwin J."/>
            <person name="Bloom T."/>
            <person name="Chin C.W."/>
            <person name="Heiman D."/>
            <person name="Nicol R."/>
            <person name="Nusbaum C."/>
            <person name="Young S."/>
            <person name="Wilkinson J."/>
            <person name="Worley K.C."/>
            <person name="Kovar C.L."/>
            <person name="Muzny D.M."/>
            <person name="Gibbs R.A."/>
            <person name="Cree A."/>
            <person name="Dihn H.H."/>
            <person name="Fowler G."/>
            <person name="Jhangiani S."/>
            <person name="Joshi V."/>
            <person name="Lee S."/>
            <person name="Lewis L.R."/>
            <person name="Nazareth L.V."/>
            <person name="Okwuonu G."/>
            <person name="Santibanez J."/>
            <person name="Warren W.C."/>
            <person name="Mardis E.R."/>
            <person name="Weinstock G.M."/>
            <person name="Wilson R.K."/>
            <person name="Delehaunty K."/>
            <person name="Dooling D."/>
            <person name="Fronik C."/>
            <person name="Fulton L."/>
            <person name="Fulton B."/>
            <person name="Graves T."/>
            <person name="Minx P."/>
            <person name="Sodergren E."/>
            <person name="Birney E."/>
            <person name="Margulies E.H."/>
            <person name="Herrero J."/>
            <person name="Green E.D."/>
            <person name="Haussler D."/>
            <person name="Siepel A."/>
            <person name="Goldman N."/>
            <person name="Pollard K.S."/>
            <person name="Pedersen J.S."/>
            <person name="Lander E.S."/>
            <person name="Kellis M."/>
        </authorList>
    </citation>
    <scope>NUCLEOTIDE SEQUENCE [LARGE SCALE GENOMIC DNA]</scope>
    <source>
        <strain evidence="17">2N</strain>
    </source>
</reference>
<dbReference type="GO" id="GO:0005654">
    <property type="term" value="C:nucleoplasm"/>
    <property type="evidence" value="ECO:0007669"/>
    <property type="project" value="Ensembl"/>
</dbReference>
<organism evidence="16 17">
    <name type="scientific">Cavia porcellus</name>
    <name type="common">Guinea pig</name>
    <dbReference type="NCBI Taxonomy" id="10141"/>
    <lineage>
        <taxon>Eukaryota</taxon>
        <taxon>Metazoa</taxon>
        <taxon>Chordata</taxon>
        <taxon>Craniata</taxon>
        <taxon>Vertebrata</taxon>
        <taxon>Euteleostomi</taxon>
        <taxon>Mammalia</taxon>
        <taxon>Eutheria</taxon>
        <taxon>Euarchontoglires</taxon>
        <taxon>Glires</taxon>
        <taxon>Rodentia</taxon>
        <taxon>Hystricomorpha</taxon>
        <taxon>Caviidae</taxon>
        <taxon>Cavia</taxon>
    </lineage>
</organism>
<comment type="subcellular location">
    <subcellularLocation>
        <location evidence="1">Cell membrane</location>
        <topology evidence="1">Single-pass type I membrane protein</topology>
    </subcellularLocation>
</comment>
<accession>A0A286XKI2</accession>
<dbReference type="STRING" id="10141.ENSCPOP00000025954"/>
<keyword evidence="11" id="KW-0393">Immunoglobulin domain</keyword>
<dbReference type="GeneTree" id="ENSGT01030000234540"/>
<proteinExistence type="predicted"/>
<evidence type="ECO:0000256" key="5">
    <source>
        <dbReference type="ARBA" id="ARBA00022737"/>
    </source>
</evidence>
<evidence type="ECO:0000256" key="6">
    <source>
        <dbReference type="ARBA" id="ARBA00022889"/>
    </source>
</evidence>
<protein>
    <submittedName>
        <fullName evidence="16">CD2 molecule</fullName>
    </submittedName>
</protein>
<name>A0A286XKI2_CAVPO</name>
<dbReference type="KEGG" id="cpoc:100735049"/>
<dbReference type="EMBL" id="AAKN02004655">
    <property type="status" value="NOT_ANNOTATED_CDS"/>
    <property type="molecule type" value="Genomic_DNA"/>
</dbReference>
<keyword evidence="4 14" id="KW-0732">Signal</keyword>
<dbReference type="RefSeq" id="XP_003479073.1">
    <property type="nucleotide sequence ID" value="XM_003479025.3"/>
</dbReference>
<dbReference type="GeneID" id="100735049"/>
<feature type="chain" id="PRO_5011688778" evidence="14">
    <location>
        <begin position="24"/>
        <end position="345"/>
    </location>
</feature>
<dbReference type="PRINTS" id="PR01870">
    <property type="entry name" value="CD2ANTIGEN"/>
</dbReference>
<dbReference type="PANTHER" id="PTHR12080:SF54">
    <property type="entry name" value="T-CELL SURFACE ANTIGEN CD2"/>
    <property type="match status" value="1"/>
</dbReference>
<feature type="transmembrane region" description="Helical" evidence="13">
    <location>
        <begin position="204"/>
        <end position="227"/>
    </location>
</feature>
<evidence type="ECO:0000256" key="12">
    <source>
        <dbReference type="SAM" id="MobiDB-lite"/>
    </source>
</evidence>
<keyword evidence="3 13" id="KW-0812">Transmembrane</keyword>
<dbReference type="PANTHER" id="PTHR12080">
    <property type="entry name" value="SIGNALING LYMPHOCYTIC ACTIVATION MOLECULE"/>
    <property type="match status" value="1"/>
</dbReference>
<dbReference type="Ensembl" id="ENSCPOT00000042902.1">
    <property type="protein sequence ID" value="ENSCPOP00000025954.1"/>
    <property type="gene ID" value="ENSCPOG00000036418.1"/>
</dbReference>
<dbReference type="GO" id="GO:0030101">
    <property type="term" value="P:natural killer cell activation"/>
    <property type="evidence" value="ECO:0007669"/>
    <property type="project" value="Ensembl"/>
</dbReference>
<dbReference type="Proteomes" id="UP000005447">
    <property type="component" value="Unassembled WGS sequence"/>
</dbReference>
<dbReference type="InterPro" id="IPR013783">
    <property type="entry name" value="Ig-like_fold"/>
</dbReference>
<feature type="compositionally biased region" description="Basic and acidic residues" evidence="12">
    <location>
        <begin position="236"/>
        <end position="256"/>
    </location>
</feature>
<dbReference type="Pfam" id="PF05790">
    <property type="entry name" value="C2-set"/>
    <property type="match status" value="1"/>
</dbReference>
<evidence type="ECO:0000256" key="10">
    <source>
        <dbReference type="ARBA" id="ARBA00023180"/>
    </source>
</evidence>
<feature type="domain" description="Immunoglobulin C2-set" evidence="15">
    <location>
        <begin position="131"/>
        <end position="198"/>
    </location>
</feature>
<dbReference type="GO" id="GO:0032757">
    <property type="term" value="P:positive regulation of interleukin-8 production"/>
    <property type="evidence" value="ECO:0007669"/>
    <property type="project" value="Ensembl"/>
</dbReference>
<evidence type="ECO:0000313" key="17">
    <source>
        <dbReference type="Proteomes" id="UP000005447"/>
    </source>
</evidence>
<dbReference type="Bgee" id="ENSCPOG00000036418">
    <property type="expression patterns" value="Expressed in endocrine gland and 2 other cell types or tissues"/>
</dbReference>
<dbReference type="GO" id="GO:0009897">
    <property type="term" value="C:external side of plasma membrane"/>
    <property type="evidence" value="ECO:0007669"/>
    <property type="project" value="Ensembl"/>
</dbReference>
<dbReference type="CTD" id="914"/>
<evidence type="ECO:0000256" key="11">
    <source>
        <dbReference type="ARBA" id="ARBA00023319"/>
    </source>
</evidence>
<dbReference type="InParanoid" id="A0A286XKI2"/>
<evidence type="ECO:0000256" key="14">
    <source>
        <dbReference type="SAM" id="SignalP"/>
    </source>
</evidence>
<dbReference type="Gene3D" id="2.60.40.10">
    <property type="entry name" value="Immunoglobulins"/>
    <property type="match status" value="2"/>
</dbReference>
<keyword evidence="17" id="KW-1185">Reference proteome</keyword>
<dbReference type="OrthoDB" id="8439544at2759"/>
<evidence type="ECO:0000256" key="4">
    <source>
        <dbReference type="ARBA" id="ARBA00022729"/>
    </source>
</evidence>
<keyword evidence="5" id="KW-0677">Repeat</keyword>
<dbReference type="GO" id="GO:0005102">
    <property type="term" value="F:signaling receptor binding"/>
    <property type="evidence" value="ECO:0007669"/>
    <property type="project" value="Ensembl"/>
</dbReference>
<dbReference type="FunCoup" id="A0A286XKI2">
    <property type="interactions" value="261"/>
</dbReference>
<dbReference type="eggNOG" id="ENOG502S5UN">
    <property type="taxonomic scope" value="Eukaryota"/>
</dbReference>